<dbReference type="RefSeq" id="WP_273895568.1">
    <property type="nucleotide sequence ID" value="NZ_JAMDGP010000062.1"/>
</dbReference>
<keyword evidence="1" id="KW-1133">Transmembrane helix</keyword>
<sequence>MKVLNTEMSKQRLATLVVLVVLFTALENYAYAEAGPVWAAVFFIAGTASVFFAVPRKIYSSIEA</sequence>
<evidence type="ECO:0000313" key="3">
    <source>
        <dbReference type="Proteomes" id="UP001148184"/>
    </source>
</evidence>
<accession>A0ABT5PF61</accession>
<protein>
    <submittedName>
        <fullName evidence="2">Uncharacterized protein</fullName>
    </submittedName>
</protein>
<name>A0ABT5PF61_9PSED</name>
<dbReference type="Proteomes" id="UP001148184">
    <property type="component" value="Unassembled WGS sequence"/>
</dbReference>
<feature type="transmembrane region" description="Helical" evidence="1">
    <location>
        <begin position="12"/>
        <end position="31"/>
    </location>
</feature>
<evidence type="ECO:0000256" key="1">
    <source>
        <dbReference type="SAM" id="Phobius"/>
    </source>
</evidence>
<organism evidence="2 3">
    <name type="scientific">Pseudomonas rubra</name>
    <dbReference type="NCBI Taxonomy" id="2942627"/>
    <lineage>
        <taxon>Bacteria</taxon>
        <taxon>Pseudomonadati</taxon>
        <taxon>Pseudomonadota</taxon>
        <taxon>Gammaproteobacteria</taxon>
        <taxon>Pseudomonadales</taxon>
        <taxon>Pseudomonadaceae</taxon>
        <taxon>Pseudomonas</taxon>
    </lineage>
</organism>
<evidence type="ECO:0000313" key="2">
    <source>
        <dbReference type="EMBL" id="MDD1016951.1"/>
    </source>
</evidence>
<feature type="transmembrane region" description="Helical" evidence="1">
    <location>
        <begin position="37"/>
        <end position="54"/>
    </location>
</feature>
<keyword evidence="1" id="KW-0812">Transmembrane</keyword>
<reference evidence="2 3" key="1">
    <citation type="submission" date="2022-05" db="EMBL/GenBank/DDBJ databases">
        <title>Novel Pseudomonas spp. Isolated from a Rainbow Trout Aquaculture Facility.</title>
        <authorList>
            <person name="Testerman T."/>
            <person name="Graf J."/>
        </authorList>
    </citation>
    <scope>NUCLEOTIDE SEQUENCE [LARGE SCALE GENOMIC DNA]</scope>
    <source>
        <strain evidence="2 3">ID1025</strain>
    </source>
</reference>
<gene>
    <name evidence="2" type="ORF">M5G17_25115</name>
</gene>
<proteinExistence type="predicted"/>
<keyword evidence="1" id="KW-0472">Membrane</keyword>
<keyword evidence="3" id="KW-1185">Reference proteome</keyword>
<dbReference type="EMBL" id="JAMDGZ010000068">
    <property type="protein sequence ID" value="MDD1016951.1"/>
    <property type="molecule type" value="Genomic_DNA"/>
</dbReference>
<comment type="caution">
    <text evidence="2">The sequence shown here is derived from an EMBL/GenBank/DDBJ whole genome shotgun (WGS) entry which is preliminary data.</text>
</comment>